<protein>
    <submittedName>
        <fullName evidence="2">Uncharacterized protein</fullName>
    </submittedName>
</protein>
<keyword evidence="3" id="KW-1185">Reference proteome</keyword>
<dbReference type="Proteomes" id="UP000652761">
    <property type="component" value="Unassembled WGS sequence"/>
</dbReference>
<sequence length="139" mass="15411">MASHKLSLGKRMPLQRSDISPSPPSSSLPFKDFSAVFHPLKDFAAIPCPSWDFYNFSMSGAVSGVPEYFGHLLTSSGFSEAGYLRLGLDRWWVPPVWVWTGGRVPSIESGLKVGCLRLGLDRMWVPLVESRPEVGCLRL</sequence>
<name>A0A843XDW4_COLES</name>
<evidence type="ECO:0000256" key="1">
    <source>
        <dbReference type="SAM" id="MobiDB-lite"/>
    </source>
</evidence>
<gene>
    <name evidence="2" type="ORF">Taro_050444</name>
</gene>
<evidence type="ECO:0000313" key="3">
    <source>
        <dbReference type="Proteomes" id="UP000652761"/>
    </source>
</evidence>
<reference evidence="2" key="1">
    <citation type="submission" date="2017-07" db="EMBL/GenBank/DDBJ databases">
        <title>Taro Niue Genome Assembly and Annotation.</title>
        <authorList>
            <person name="Atibalentja N."/>
            <person name="Keating K."/>
            <person name="Fields C.J."/>
        </authorList>
    </citation>
    <scope>NUCLEOTIDE SEQUENCE</scope>
    <source>
        <strain evidence="2">Niue_2</strain>
        <tissue evidence="2">Leaf</tissue>
    </source>
</reference>
<comment type="caution">
    <text evidence="2">The sequence shown here is derived from an EMBL/GenBank/DDBJ whole genome shotgun (WGS) entry which is preliminary data.</text>
</comment>
<dbReference type="EMBL" id="NMUH01007568">
    <property type="protein sequence ID" value="MQM17473.1"/>
    <property type="molecule type" value="Genomic_DNA"/>
</dbReference>
<feature type="region of interest" description="Disordered" evidence="1">
    <location>
        <begin position="1"/>
        <end position="25"/>
    </location>
</feature>
<dbReference type="AlphaFoldDB" id="A0A843XDW4"/>
<accession>A0A843XDW4</accession>
<evidence type="ECO:0000313" key="2">
    <source>
        <dbReference type="EMBL" id="MQM17473.1"/>
    </source>
</evidence>
<proteinExistence type="predicted"/>
<organism evidence="2 3">
    <name type="scientific">Colocasia esculenta</name>
    <name type="common">Wild taro</name>
    <name type="synonym">Arum esculentum</name>
    <dbReference type="NCBI Taxonomy" id="4460"/>
    <lineage>
        <taxon>Eukaryota</taxon>
        <taxon>Viridiplantae</taxon>
        <taxon>Streptophyta</taxon>
        <taxon>Embryophyta</taxon>
        <taxon>Tracheophyta</taxon>
        <taxon>Spermatophyta</taxon>
        <taxon>Magnoliopsida</taxon>
        <taxon>Liliopsida</taxon>
        <taxon>Araceae</taxon>
        <taxon>Aroideae</taxon>
        <taxon>Colocasieae</taxon>
        <taxon>Colocasia</taxon>
    </lineage>
</organism>
<feature type="non-terminal residue" evidence="2">
    <location>
        <position position="1"/>
    </location>
</feature>